<dbReference type="SUPFAM" id="SSF53474">
    <property type="entry name" value="alpha/beta-Hydrolases"/>
    <property type="match status" value="1"/>
</dbReference>
<keyword evidence="1" id="KW-0677">Repeat</keyword>
<name>A0A4D7K3A9_9BACT</name>
<dbReference type="Pfam" id="PF00041">
    <property type="entry name" value="fn3"/>
    <property type="match status" value="3"/>
</dbReference>
<feature type="domain" description="Fibronectin type-III" evidence="3">
    <location>
        <begin position="946"/>
        <end position="1049"/>
    </location>
</feature>
<gene>
    <name evidence="5" type="ORF">DCC35_03535</name>
</gene>
<feature type="domain" description="Fibronectin type-III" evidence="3">
    <location>
        <begin position="602"/>
        <end position="688"/>
    </location>
</feature>
<organism evidence="5 6">
    <name type="scientific">Mangrovivirga cuniculi</name>
    <dbReference type="NCBI Taxonomy" id="2715131"/>
    <lineage>
        <taxon>Bacteria</taxon>
        <taxon>Pseudomonadati</taxon>
        <taxon>Bacteroidota</taxon>
        <taxon>Cytophagia</taxon>
        <taxon>Cytophagales</taxon>
        <taxon>Mangrovivirgaceae</taxon>
        <taxon>Mangrovivirga</taxon>
    </lineage>
</organism>
<dbReference type="AlphaFoldDB" id="A0A4D7K3A9"/>
<evidence type="ECO:0000259" key="3">
    <source>
        <dbReference type="PROSITE" id="PS50853"/>
    </source>
</evidence>
<evidence type="ECO:0000313" key="5">
    <source>
        <dbReference type="EMBL" id="QCK13898.1"/>
    </source>
</evidence>
<evidence type="ECO:0000259" key="4">
    <source>
        <dbReference type="PROSITE" id="PS51820"/>
    </source>
</evidence>
<keyword evidence="2" id="KW-0732">Signal</keyword>
<feature type="domain" description="Fibronectin type-III" evidence="3">
    <location>
        <begin position="850"/>
        <end position="940"/>
    </location>
</feature>
<evidence type="ECO:0000256" key="1">
    <source>
        <dbReference type="ARBA" id="ARBA00022737"/>
    </source>
</evidence>
<dbReference type="CDD" id="cd00063">
    <property type="entry name" value="FN3"/>
    <property type="match status" value="4"/>
</dbReference>
<feature type="chain" id="PRO_5020553460" description="Por secretion system C-terminal sorting domain-containing protein" evidence="2">
    <location>
        <begin position="23"/>
        <end position="1239"/>
    </location>
</feature>
<proteinExistence type="predicted"/>
<dbReference type="Pfam" id="PF18962">
    <property type="entry name" value="Por_Secre_tail"/>
    <property type="match status" value="1"/>
</dbReference>
<dbReference type="PROSITE" id="PS51820">
    <property type="entry name" value="PA14"/>
    <property type="match status" value="1"/>
</dbReference>
<feature type="signal peptide" evidence="2">
    <location>
        <begin position="1"/>
        <end position="22"/>
    </location>
</feature>
<dbReference type="Gene3D" id="3.40.50.1820">
    <property type="entry name" value="alpha/beta hydrolase"/>
    <property type="match status" value="1"/>
</dbReference>
<dbReference type="InterPro" id="IPR036116">
    <property type="entry name" value="FN3_sf"/>
</dbReference>
<dbReference type="SMART" id="SM00060">
    <property type="entry name" value="FN3"/>
    <property type="match status" value="4"/>
</dbReference>
<dbReference type="Gene3D" id="2.60.40.10">
    <property type="entry name" value="Immunoglobulins"/>
    <property type="match status" value="4"/>
</dbReference>
<dbReference type="InterPro" id="IPR037524">
    <property type="entry name" value="PA14/GLEYA"/>
</dbReference>
<evidence type="ECO:0000313" key="6">
    <source>
        <dbReference type="Proteomes" id="UP000298616"/>
    </source>
</evidence>
<sequence>MKKVLLSSIIILMAFFAGIAQDAGDVCPDDFNGSRIGPNGFLYSNLGGNAADRDTIVTDFDNMTPWDSRRYIPYMFRRGNYQQVMDFRMIHPNDWTASSTKKWPLIVMFHGRGERGQKSYYADPGQRCDQTTQSAIDAWEADGRRWRNNDHSMVWSGREHRDWVTSGEYPGFVLFPQEAYGYWVNGSGFTAGYLDFDNVENNPTQEMEMTIELIDHLIALGQVDPDRIYVHGLSSGGSGSWYITMKRPDLIAASSPMSAPGDVSQADELAYIPIWLTQGGQDGNPLPSVSHEVMDALRQFGGQEKKYEGNPRIYTEYPNRGHNAWIDTYNDPYWMEWMFKQDKTNITIFGDTALCPGSTITMGVDPNFLAYEWKRDGQSINPTTNNITTDIPGQYQVRFQRNIGNSTEWSKWSRPVTVYLREDRTATPEITPLSTTALPPSGSNVTLRGPDGMDSYLWSTGATTQEITVSTIGSYTLEVIAPGECVSLPSDPMVVTRGQGPNVPASPENLSGVVSSETEINLFWEDKSDNETIFEVYRSTSSSGPFTMVARVNANVEYYEDTTLNPSTTYYYRVRAINNQGYSDNFTNTISLTTLNDNIVPEPPNLSLVGVTETSISIEWDVPEDNSQIVNYKLFQNGSELVQVNRNNYIISGLTANTIYRYTVVAVDAAGNESDHSNQVTAVTTPNGVRFDYYEFWDNINSVDELSSFTDDELFFSKSGVMPSFTYDPAERLFRFGFIYETYLEIDDPGNYTFSTRSDDGSKLYIKLDPLNDNDSTLAVNNDFPHGPVTVTSQSYYLNEGRYKLHVRFFENQGGETLQVSYNGPSFSNMIIPASKLFLGPGRLPTPPNTPTSLNASNIGNYEVRLTWNDQSSNETGFEVYRSTTSGSGYEILSTTVANAEVFIDDTATPGETYYYVVRAISNENTSTPSNQASITVSQDNTAPTVPTGLTVMTVSSTNVGLSWNASTDDFGVSHYEILANGNLVGIASRTSGSGEESGMEIMGSTPSTAALVTGLTPDTNYDFRVRAVDESGLESPLSNIASATTGSEVPLPVEFAYVRAELTNEGSDITIEWGTALEIDNDYFVIEKSTNGKDFKEIGTVDGNGNSNDLINYSFIDEDVRPRNYYRIKQIDFNGDFDYSQIVSVLRNNLPIKFKVFPNPLVQGTLKVQGEGIVHGDDITYTVFDTYGNPVRSGTTKTDNLLTNSGQTLIHKQELAAGMYFLQVVYRDTIYKQKVIIQ</sequence>
<dbReference type="InterPro" id="IPR013783">
    <property type="entry name" value="Ig-like_fold"/>
</dbReference>
<dbReference type="PROSITE" id="PS50853">
    <property type="entry name" value="FN3"/>
    <property type="match status" value="4"/>
</dbReference>
<keyword evidence="6" id="KW-1185">Reference proteome</keyword>
<feature type="domain" description="Fibronectin type-III" evidence="3">
    <location>
        <begin position="506"/>
        <end position="597"/>
    </location>
</feature>
<dbReference type="PANTHER" id="PTHR46708:SF2">
    <property type="entry name" value="FIBRONECTIN TYPE-III DOMAIN-CONTAINING PROTEIN"/>
    <property type="match status" value="1"/>
</dbReference>
<dbReference type="EMBL" id="CP028923">
    <property type="protein sequence ID" value="QCK13898.1"/>
    <property type="molecule type" value="Genomic_DNA"/>
</dbReference>
<dbReference type="Pfam" id="PF07691">
    <property type="entry name" value="PA14"/>
    <property type="match status" value="1"/>
</dbReference>
<protein>
    <recommendedName>
        <fullName evidence="7">Por secretion system C-terminal sorting domain-containing protein</fullName>
    </recommendedName>
</protein>
<dbReference type="PANTHER" id="PTHR46708">
    <property type="entry name" value="TENASCIN"/>
    <property type="match status" value="1"/>
</dbReference>
<feature type="domain" description="PA14" evidence="4">
    <location>
        <begin position="684"/>
        <end position="836"/>
    </location>
</feature>
<reference evidence="5 6" key="1">
    <citation type="submission" date="2018-04" db="EMBL/GenBank/DDBJ databases">
        <title>Complete genome uncultured novel isolate.</title>
        <authorList>
            <person name="Merlino G."/>
        </authorList>
    </citation>
    <scope>NUCLEOTIDE SEQUENCE [LARGE SCALE GENOMIC DNA]</scope>
    <source>
        <strain evidence="6">R1DC9</strain>
    </source>
</reference>
<evidence type="ECO:0008006" key="7">
    <source>
        <dbReference type="Google" id="ProtNLM"/>
    </source>
</evidence>
<evidence type="ECO:0000256" key="2">
    <source>
        <dbReference type="SAM" id="SignalP"/>
    </source>
</evidence>
<dbReference type="InterPro" id="IPR050991">
    <property type="entry name" value="ECM_Regulatory_Proteins"/>
</dbReference>
<dbReference type="Proteomes" id="UP000298616">
    <property type="component" value="Chromosome"/>
</dbReference>
<dbReference type="SUPFAM" id="SSF49265">
    <property type="entry name" value="Fibronectin type III"/>
    <property type="match status" value="3"/>
</dbReference>
<dbReference type="InterPro" id="IPR029058">
    <property type="entry name" value="AB_hydrolase_fold"/>
</dbReference>
<dbReference type="OrthoDB" id="9764953at2"/>
<dbReference type="RefSeq" id="WP_137089489.1">
    <property type="nucleotide sequence ID" value="NZ_CP028923.1"/>
</dbReference>
<dbReference type="SMART" id="SM00758">
    <property type="entry name" value="PA14"/>
    <property type="match status" value="1"/>
</dbReference>
<dbReference type="NCBIfam" id="TIGR04183">
    <property type="entry name" value="Por_Secre_tail"/>
    <property type="match status" value="1"/>
</dbReference>
<accession>A0A4D7K3A9</accession>
<dbReference type="KEGG" id="fpf:DCC35_03535"/>
<dbReference type="InterPro" id="IPR011658">
    <property type="entry name" value="PA14_dom"/>
</dbReference>
<dbReference type="InterPro" id="IPR026444">
    <property type="entry name" value="Secre_tail"/>
</dbReference>
<dbReference type="InterPro" id="IPR003961">
    <property type="entry name" value="FN3_dom"/>
</dbReference>